<protein>
    <submittedName>
        <fullName evidence="2">Uncharacterized protein</fullName>
    </submittedName>
</protein>
<gene>
    <name evidence="2" type="ORF">GBA63_17630</name>
</gene>
<organism evidence="2 3">
    <name type="scientific">Rubrobacter tropicus</name>
    <dbReference type="NCBI Taxonomy" id="2653851"/>
    <lineage>
        <taxon>Bacteria</taxon>
        <taxon>Bacillati</taxon>
        <taxon>Actinomycetota</taxon>
        <taxon>Rubrobacteria</taxon>
        <taxon>Rubrobacterales</taxon>
        <taxon>Rubrobacteraceae</taxon>
        <taxon>Rubrobacter</taxon>
    </lineage>
</organism>
<sequence>MQPTIAFGILLSLVGLAALSFSVYALLRGGKGQRGGIGPISERGIHVIAGIRMLLIGLASLVAGVYLLLS</sequence>
<keyword evidence="1" id="KW-0812">Transmembrane</keyword>
<name>A0A6G8QDD6_9ACTN</name>
<proteinExistence type="predicted"/>
<reference evidence="2 3" key="1">
    <citation type="submission" date="2019-10" db="EMBL/GenBank/DDBJ databases">
        <title>Rubrobacter sp nov SCSIO 52090 isolated from a deep-sea sediment in the South China Sea.</title>
        <authorList>
            <person name="Chen R.W."/>
        </authorList>
    </citation>
    <scope>NUCLEOTIDE SEQUENCE [LARGE SCALE GENOMIC DNA]</scope>
    <source>
        <strain evidence="2 3">SCSIO 52909</strain>
    </source>
</reference>
<keyword evidence="3" id="KW-1185">Reference proteome</keyword>
<dbReference type="KEGG" id="rub:GBA63_17630"/>
<feature type="transmembrane region" description="Helical" evidence="1">
    <location>
        <begin position="47"/>
        <end position="69"/>
    </location>
</feature>
<accession>A0A6G8QDD6</accession>
<dbReference type="Proteomes" id="UP000501452">
    <property type="component" value="Chromosome"/>
</dbReference>
<evidence type="ECO:0000313" key="3">
    <source>
        <dbReference type="Proteomes" id="UP000501452"/>
    </source>
</evidence>
<dbReference type="AlphaFoldDB" id="A0A6G8QDD6"/>
<keyword evidence="1" id="KW-0472">Membrane</keyword>
<feature type="transmembrane region" description="Helical" evidence="1">
    <location>
        <begin position="6"/>
        <end position="27"/>
    </location>
</feature>
<dbReference type="EMBL" id="CP045119">
    <property type="protein sequence ID" value="QIN84267.1"/>
    <property type="molecule type" value="Genomic_DNA"/>
</dbReference>
<keyword evidence="1" id="KW-1133">Transmembrane helix</keyword>
<evidence type="ECO:0000313" key="2">
    <source>
        <dbReference type="EMBL" id="QIN84267.1"/>
    </source>
</evidence>
<evidence type="ECO:0000256" key="1">
    <source>
        <dbReference type="SAM" id="Phobius"/>
    </source>
</evidence>
<dbReference type="RefSeq" id="WP_166178276.1">
    <property type="nucleotide sequence ID" value="NZ_CP045119.1"/>
</dbReference>